<dbReference type="Proteomes" id="UP000827721">
    <property type="component" value="Unassembled WGS sequence"/>
</dbReference>
<accession>A0ABQ8GY48</accession>
<proteinExistence type="predicted"/>
<evidence type="ECO:0000313" key="7">
    <source>
        <dbReference type="Proteomes" id="UP000827721"/>
    </source>
</evidence>
<name>A0ABQ8GY48_9ROSI</name>
<evidence type="ECO:0000313" key="6">
    <source>
        <dbReference type="EMBL" id="KAH7519094.1"/>
    </source>
</evidence>
<evidence type="ECO:0000256" key="3">
    <source>
        <dbReference type="SAM" id="MobiDB-lite"/>
    </source>
</evidence>
<dbReference type="PANTHER" id="PTHR31342:SF35">
    <property type="entry name" value="PROTEIN CHUP1, CHLOROPLASTIC-LIKE"/>
    <property type="match status" value="1"/>
</dbReference>
<evidence type="ECO:0000256" key="5">
    <source>
        <dbReference type="SAM" id="SignalP"/>
    </source>
</evidence>
<keyword evidence="4" id="KW-0472">Membrane</keyword>
<feature type="region of interest" description="Disordered" evidence="3">
    <location>
        <begin position="30"/>
        <end position="73"/>
    </location>
</feature>
<feature type="region of interest" description="Disordered" evidence="3">
    <location>
        <begin position="365"/>
        <end position="415"/>
    </location>
</feature>
<feature type="coiled-coil region" evidence="2">
    <location>
        <begin position="89"/>
        <end position="181"/>
    </location>
</feature>
<feature type="chain" id="PRO_5046183199" description="Protein CHUP1, chloroplastic" evidence="5">
    <location>
        <begin position="17"/>
        <end position="599"/>
    </location>
</feature>
<feature type="coiled-coil region" evidence="2">
    <location>
        <begin position="222"/>
        <end position="303"/>
    </location>
</feature>
<reference evidence="6 7" key="1">
    <citation type="submission" date="2021-02" db="EMBL/GenBank/DDBJ databases">
        <title>Plant Genome Project.</title>
        <authorList>
            <person name="Zhang R.-G."/>
        </authorList>
    </citation>
    <scope>NUCLEOTIDE SEQUENCE [LARGE SCALE GENOMIC DNA]</scope>
    <source>
        <tissue evidence="6">Leaves</tissue>
    </source>
</reference>
<dbReference type="InterPro" id="IPR040265">
    <property type="entry name" value="CHUP1/IPGA1-like"/>
</dbReference>
<gene>
    <name evidence="6" type="ORF">JRO89_XSUnG0138000</name>
</gene>
<evidence type="ECO:0008006" key="8">
    <source>
        <dbReference type="Google" id="ProtNLM"/>
    </source>
</evidence>
<evidence type="ECO:0000256" key="2">
    <source>
        <dbReference type="SAM" id="Coils"/>
    </source>
</evidence>
<feature type="transmembrane region" description="Helical" evidence="4">
    <location>
        <begin position="569"/>
        <end position="591"/>
    </location>
</feature>
<sequence>MMIIRLSFLVLASVAALYVKYGSSFQQIRREEEEEEEEEEKFTDSLSDDKPQQEEEAKRITRKTTQDLKPDIQTNNNHQYKELNNVSEMEVLHNLMKELEEKRMGVEGKLLELYGLKEQQLYISQLRNHLEEKIKEIEKLNRAVNSLCDEIKNLQEEMKQAALAERQLKMANKMIEELQMKMNVHTKLMRKQLLILEKQVSGFRGNETSISDAVIEKKLKATRQVELEFVEMQRRNKELELEKRELAVKLLGAQARITALSTMTDAKIIAKIGQEMGILRHTNEDLLKEIERLQKKRFNTVEELVYQRWVNACLRFEMQNYQTPSSSKNSNSEALSYNIASHNSDKKAKELVLYPSFDSISSYTSSTENNEFDSSSTTTGSSSNSQRSIGKKSSVMQRMKTWGRSKDDLSSVSLTNKSRRGIGQIRRYSATMVSSRPSMLSTKAAASVAVLTPFSRKKSRHESTESPRTPNFPRARRVSFCDSVETVVPKSQDASKSDRDEVCTEKSDQNSTIDVSTKCLANLPEEKNEVPLLEVISLPKPDHPGDLISSNDSVDILVDTRTETTHTGIVAHFTAALFFFLVFVLLLFFLFNLTAGIYN</sequence>
<dbReference type="EMBL" id="JAFEMO010000353">
    <property type="protein sequence ID" value="KAH7519094.1"/>
    <property type="molecule type" value="Genomic_DNA"/>
</dbReference>
<comment type="caution">
    <text evidence="6">The sequence shown here is derived from an EMBL/GenBank/DDBJ whole genome shotgun (WGS) entry which is preliminary data.</text>
</comment>
<keyword evidence="7" id="KW-1185">Reference proteome</keyword>
<keyword evidence="4" id="KW-1133">Transmembrane helix</keyword>
<organism evidence="6 7">
    <name type="scientific">Xanthoceras sorbifolium</name>
    <dbReference type="NCBI Taxonomy" id="99658"/>
    <lineage>
        <taxon>Eukaryota</taxon>
        <taxon>Viridiplantae</taxon>
        <taxon>Streptophyta</taxon>
        <taxon>Embryophyta</taxon>
        <taxon>Tracheophyta</taxon>
        <taxon>Spermatophyta</taxon>
        <taxon>Magnoliopsida</taxon>
        <taxon>eudicotyledons</taxon>
        <taxon>Gunneridae</taxon>
        <taxon>Pentapetalae</taxon>
        <taxon>rosids</taxon>
        <taxon>malvids</taxon>
        <taxon>Sapindales</taxon>
        <taxon>Sapindaceae</taxon>
        <taxon>Xanthoceroideae</taxon>
        <taxon>Xanthoceras</taxon>
    </lineage>
</organism>
<feature type="compositionally biased region" description="Acidic residues" evidence="3">
    <location>
        <begin position="32"/>
        <end position="41"/>
    </location>
</feature>
<keyword evidence="4" id="KW-0812">Transmembrane</keyword>
<feature type="compositionally biased region" description="Basic and acidic residues" evidence="3">
    <location>
        <begin position="47"/>
        <end position="70"/>
    </location>
</feature>
<feature type="compositionally biased region" description="Low complexity" evidence="3">
    <location>
        <begin position="374"/>
        <end position="394"/>
    </location>
</feature>
<evidence type="ECO:0000256" key="1">
    <source>
        <dbReference type="ARBA" id="ARBA00023054"/>
    </source>
</evidence>
<evidence type="ECO:0000256" key="4">
    <source>
        <dbReference type="SAM" id="Phobius"/>
    </source>
</evidence>
<feature type="region of interest" description="Disordered" evidence="3">
    <location>
        <begin position="455"/>
        <end position="476"/>
    </location>
</feature>
<dbReference type="PANTHER" id="PTHR31342">
    <property type="entry name" value="PROTEIN CHUP1, CHLOROPLASTIC"/>
    <property type="match status" value="1"/>
</dbReference>
<keyword evidence="1 2" id="KW-0175">Coiled coil</keyword>
<protein>
    <recommendedName>
        <fullName evidence="8">Protein CHUP1, chloroplastic</fullName>
    </recommendedName>
</protein>
<feature type="signal peptide" evidence="5">
    <location>
        <begin position="1"/>
        <end position="16"/>
    </location>
</feature>
<keyword evidence="5" id="KW-0732">Signal</keyword>